<reference evidence="3 4" key="1">
    <citation type="submission" date="2021-06" db="EMBL/GenBank/DDBJ databases">
        <title>Description of novel taxa of the family Lachnospiraceae.</title>
        <authorList>
            <person name="Chaplin A.V."/>
            <person name="Sokolova S.R."/>
            <person name="Pikina A.P."/>
            <person name="Korzhanova M."/>
            <person name="Belova V."/>
            <person name="Korostin D."/>
            <person name="Efimov B.A."/>
        </authorList>
    </citation>
    <scope>NUCLEOTIDE SEQUENCE [LARGE SCALE GENOMIC DNA]</scope>
    <source>
        <strain evidence="3 4">ASD4241</strain>
    </source>
</reference>
<dbReference type="RefSeq" id="WP_158353731.1">
    <property type="nucleotide sequence ID" value="NZ_JAHQCX010000009.1"/>
</dbReference>
<dbReference type="Proteomes" id="UP001314681">
    <property type="component" value="Unassembled WGS sequence"/>
</dbReference>
<dbReference type="Gene3D" id="3.90.640.20">
    <property type="entry name" value="Heat-shock cognate protein, ATPase"/>
    <property type="match status" value="1"/>
</dbReference>
<proteinExistence type="predicted"/>
<evidence type="ECO:0000313" key="3">
    <source>
        <dbReference type="EMBL" id="MBU9727065.1"/>
    </source>
</evidence>
<dbReference type="InterPro" id="IPR021729">
    <property type="entry name" value="DUF3298"/>
</dbReference>
<feature type="transmembrane region" description="Helical" evidence="1">
    <location>
        <begin position="53"/>
        <end position="72"/>
    </location>
</feature>
<feature type="domain" description="DUF3298" evidence="2">
    <location>
        <begin position="216"/>
        <end position="301"/>
    </location>
</feature>
<dbReference type="Gene3D" id="3.30.565.40">
    <property type="entry name" value="Fervidobacterium nodosum Rt17-B1 like"/>
    <property type="match status" value="1"/>
</dbReference>
<name>A0ABS6K982_9FIRM</name>
<accession>A0ABS6K982</accession>
<keyword evidence="1" id="KW-0472">Membrane</keyword>
<keyword evidence="4" id="KW-1185">Reference proteome</keyword>
<evidence type="ECO:0000259" key="2">
    <source>
        <dbReference type="Pfam" id="PF11738"/>
    </source>
</evidence>
<keyword evidence="1" id="KW-1133">Transmembrane helix</keyword>
<evidence type="ECO:0000313" key="4">
    <source>
        <dbReference type="Proteomes" id="UP001314681"/>
    </source>
</evidence>
<keyword evidence="1" id="KW-0812">Transmembrane</keyword>
<evidence type="ECO:0000256" key="1">
    <source>
        <dbReference type="SAM" id="Phobius"/>
    </source>
</evidence>
<dbReference type="Pfam" id="PF11738">
    <property type="entry name" value="DUF3298"/>
    <property type="match status" value="1"/>
</dbReference>
<organism evidence="3 4">
    <name type="scientific">Diplocloster modestus</name>
    <dbReference type="NCBI Taxonomy" id="2850322"/>
    <lineage>
        <taxon>Bacteria</taxon>
        <taxon>Bacillati</taxon>
        <taxon>Bacillota</taxon>
        <taxon>Clostridia</taxon>
        <taxon>Lachnospirales</taxon>
        <taxon>Lachnospiraceae</taxon>
        <taxon>Diplocloster</taxon>
    </lineage>
</organism>
<comment type="caution">
    <text evidence="3">The sequence shown here is derived from an EMBL/GenBank/DDBJ whole genome shotgun (WGS) entry which is preliminary data.</text>
</comment>
<dbReference type="InterPro" id="IPR037126">
    <property type="entry name" value="PdaC/RsiV-like_sf"/>
</dbReference>
<protein>
    <submittedName>
        <fullName evidence="3">RsiV family protein</fullName>
    </submittedName>
</protein>
<sequence>MKFEDVNLEGQERLNEMKNDYEKCEVPLELKNRIEESINRAEREKGRSKVIRFVKGAGMTAVAAMLVMTILVNTNQNVAMAMSEVPVLGSIVRAVTFRTYQEQSENHEANVKVPNVVVNPEETQNPAKDKLEETTKKINLDIEAYTNKLIDEYKADIESDGEIHKGLDIDSEVIRDDEKLYIIKLWAVETMASGAQTERYYTMDKTTGEQVTLPGLFKDRADYVQAISENIKEQMREQMKNPDDGKMYFLDDPDAPADTQFTEIKADQNFYINDQNKLVIVFDEYDVAPGYMGMCYFEIPTDVLQPLLKDEGMIR</sequence>
<dbReference type="EMBL" id="JAHQCX010000009">
    <property type="protein sequence ID" value="MBU9727065.1"/>
    <property type="molecule type" value="Genomic_DNA"/>
</dbReference>
<gene>
    <name evidence="3" type="ORF">KTH90_13665</name>
</gene>